<dbReference type="Proteomes" id="UP001447188">
    <property type="component" value="Unassembled WGS sequence"/>
</dbReference>
<name>A0ABR3GM97_9PEZI</name>
<evidence type="ECO:0000313" key="2">
    <source>
        <dbReference type="EMBL" id="KAL0637036.1"/>
    </source>
</evidence>
<feature type="compositionally biased region" description="Polar residues" evidence="1">
    <location>
        <begin position="421"/>
        <end position="432"/>
    </location>
</feature>
<accession>A0ABR3GM97</accession>
<gene>
    <name evidence="2" type="ORF">Q9L58_004018</name>
</gene>
<comment type="caution">
    <text evidence="2">The sequence shown here is derived from an EMBL/GenBank/DDBJ whole genome shotgun (WGS) entry which is preliminary data.</text>
</comment>
<proteinExistence type="predicted"/>
<evidence type="ECO:0000256" key="1">
    <source>
        <dbReference type="SAM" id="MobiDB-lite"/>
    </source>
</evidence>
<sequence>MEPHAPTLSETPPPPPLLQPPQLSSPFISSPEPKHSVPLLNLDSTPSLNPPSTSNPSDPEITSITPPTPAPQKADYSRPPPLLSVKTSPDLSTISGRPGHQLRRVASAGHNRSASSPMGLVVDKGTAAPQRGAAALFGSLFSKPAEQHPVAASTLGAPSLLPAQMSRSRSGSTLSTASTSKSSTKGFFTSLGTAIQTQLSPASPPVSPSRRPTRNHLPEQDSTLLIDEFAGISFRQLISSYMLEPTAAPESPEEALKHTPEGRLEELSVTAADLLERVYAAYQSRTSSLAGVLSAHADTAELLDESRSRTSQYKLQLERLATDEQDARDEQNFRITVQERRIKQLEAAVQSERAKREEAEEELRRIADRERKKRTSAASDSGFESDGDSLFSRDRASMVVSPVESFMDGVDEHTGGRRDSLTPSTYTASSRTDSGRCESCSHCQTSARSLTPSSASIRNPTPLSQTWSPDSDGSGEKTPTQTPVSSPPSSTTTTAPTTKWGFGSLTRKAGAAVAWSGGNVEEVRSENRVLRARVGELERVVDDCLEFVAGRERVVVFRGT</sequence>
<feature type="compositionally biased region" description="Low complexity" evidence="1">
    <location>
        <begin position="166"/>
        <end position="183"/>
    </location>
</feature>
<organism evidence="2 3">
    <name type="scientific">Discina gigas</name>
    <dbReference type="NCBI Taxonomy" id="1032678"/>
    <lineage>
        <taxon>Eukaryota</taxon>
        <taxon>Fungi</taxon>
        <taxon>Dikarya</taxon>
        <taxon>Ascomycota</taxon>
        <taxon>Pezizomycotina</taxon>
        <taxon>Pezizomycetes</taxon>
        <taxon>Pezizales</taxon>
        <taxon>Discinaceae</taxon>
        <taxon>Discina</taxon>
    </lineage>
</organism>
<feature type="compositionally biased region" description="Basic and acidic residues" evidence="1">
    <location>
        <begin position="410"/>
        <end position="420"/>
    </location>
</feature>
<feature type="region of interest" description="Disordered" evidence="1">
    <location>
        <begin position="406"/>
        <end position="500"/>
    </location>
</feature>
<feature type="region of interest" description="Disordered" evidence="1">
    <location>
        <begin position="163"/>
        <end position="183"/>
    </location>
</feature>
<feature type="compositionally biased region" description="Low complexity" evidence="1">
    <location>
        <begin position="478"/>
        <end position="498"/>
    </location>
</feature>
<dbReference type="EMBL" id="JBBBZM010000040">
    <property type="protein sequence ID" value="KAL0637036.1"/>
    <property type="molecule type" value="Genomic_DNA"/>
</dbReference>
<protein>
    <submittedName>
        <fullName evidence="2">Uncharacterized protein</fullName>
    </submittedName>
</protein>
<feature type="compositionally biased region" description="Low complexity" evidence="1">
    <location>
        <begin position="20"/>
        <end position="31"/>
    </location>
</feature>
<feature type="region of interest" description="Disordered" evidence="1">
    <location>
        <begin position="1"/>
        <end position="120"/>
    </location>
</feature>
<feature type="compositionally biased region" description="Low complexity" evidence="1">
    <location>
        <begin position="1"/>
        <end position="10"/>
    </location>
</feature>
<feature type="compositionally biased region" description="Polar residues" evidence="1">
    <location>
        <begin position="441"/>
        <end position="471"/>
    </location>
</feature>
<reference evidence="2 3" key="1">
    <citation type="submission" date="2024-02" db="EMBL/GenBank/DDBJ databases">
        <title>Discinaceae phylogenomics.</title>
        <authorList>
            <person name="Dirks A.C."/>
            <person name="James T.Y."/>
        </authorList>
    </citation>
    <scope>NUCLEOTIDE SEQUENCE [LARGE SCALE GENOMIC DNA]</scope>
    <source>
        <strain evidence="2 3">ACD0624</strain>
    </source>
</reference>
<feature type="compositionally biased region" description="Low complexity" evidence="1">
    <location>
        <begin position="38"/>
        <end position="59"/>
    </location>
</feature>
<feature type="compositionally biased region" description="Polar residues" evidence="1">
    <location>
        <begin position="85"/>
        <end position="95"/>
    </location>
</feature>
<keyword evidence="3" id="KW-1185">Reference proteome</keyword>
<evidence type="ECO:0000313" key="3">
    <source>
        <dbReference type="Proteomes" id="UP001447188"/>
    </source>
</evidence>
<feature type="region of interest" description="Disordered" evidence="1">
    <location>
        <begin position="369"/>
        <end position="390"/>
    </location>
</feature>
<feature type="region of interest" description="Disordered" evidence="1">
    <location>
        <begin position="197"/>
        <end position="219"/>
    </location>
</feature>